<dbReference type="InterPro" id="IPR011447">
    <property type="entry name" value="DUF1552"/>
</dbReference>
<evidence type="ECO:0000313" key="2">
    <source>
        <dbReference type="Proteomes" id="UP001214250"/>
    </source>
</evidence>
<dbReference type="Pfam" id="PF07586">
    <property type="entry name" value="HXXSHH"/>
    <property type="match status" value="1"/>
</dbReference>
<dbReference type="InterPro" id="IPR006311">
    <property type="entry name" value="TAT_signal"/>
</dbReference>
<gene>
    <name evidence="1" type="ORF">PQO03_03990</name>
</gene>
<name>A0ABY7VTR2_9BACT</name>
<reference evidence="1 2" key="1">
    <citation type="submission" date="2023-02" db="EMBL/GenBank/DDBJ databases">
        <title>Genome sequence of Lentisphaera profundi SAORIC-696.</title>
        <authorList>
            <person name="Kim e."/>
            <person name="Cho J.-C."/>
            <person name="Choi A."/>
            <person name="Kang I."/>
        </authorList>
    </citation>
    <scope>NUCLEOTIDE SEQUENCE [LARGE SCALE GENOMIC DNA]</scope>
    <source>
        <strain evidence="1 2">SAORIC-696</strain>
    </source>
</reference>
<keyword evidence="2" id="KW-1185">Reference proteome</keyword>
<accession>A0ABY7VTR2</accession>
<proteinExistence type="predicted"/>
<dbReference type="RefSeq" id="WP_274151308.1">
    <property type="nucleotide sequence ID" value="NZ_CP117811.1"/>
</dbReference>
<protein>
    <submittedName>
        <fullName evidence="1">DUF1552 domain-containing protein</fullName>
    </submittedName>
</protein>
<organism evidence="1 2">
    <name type="scientific">Lentisphaera profundi</name>
    <dbReference type="NCBI Taxonomy" id="1658616"/>
    <lineage>
        <taxon>Bacteria</taxon>
        <taxon>Pseudomonadati</taxon>
        <taxon>Lentisphaerota</taxon>
        <taxon>Lentisphaeria</taxon>
        <taxon>Lentisphaerales</taxon>
        <taxon>Lentisphaeraceae</taxon>
        <taxon>Lentisphaera</taxon>
    </lineage>
</organism>
<sequence>MNTRLNRRSFLRGAGALMPLPFLNIMEAKAQGSANDQLPVRFVSLFKPNGIHPPSWNINDGKEHDFQLSPLMKPFAKHKKDLIILDNMGDWGFSGHHDSSRRFLCGDHRNRSASIDQLIAEKIGQGTAVKSLELTTEGLFTNKPECSYISYDKNGKAIPRQSDPQIVFDQLFRSPASNPRKRREMTSLLDRVNDDAKSLLRRAGKEDKQILDEYLTAVRETEIRMQSLSKKQSNKYDFNSFQRPKSAVNVDELVNTMLDLQALALWTDSTRVSSFMLGNDNSRMIFDFLGINEQHHYLSHFYRNFSSENISNLMKINYWHMEKFNYLLTKMKSYRDHNGSLLDHSIVHFGTGMAHSDNHTSKRIPTILAGKGGGLLKTGRYLRYADNQSMSNLHLTLLEKFGINVDSYGRSNTSLQGLSGENFDAYVEREFERWVKENRGVVTVQGRLRFSDDINETRTFYIDLTDGRSVKIETTFKEFHDLNLAYHMGTAVVLSGKGTMQDQQVLIKKVQSIKSLFGKQAGGTPG</sequence>
<dbReference type="Proteomes" id="UP001214250">
    <property type="component" value="Chromosome 1"/>
</dbReference>
<evidence type="ECO:0000313" key="1">
    <source>
        <dbReference type="EMBL" id="WDE97117.1"/>
    </source>
</evidence>
<dbReference type="PROSITE" id="PS51318">
    <property type="entry name" value="TAT"/>
    <property type="match status" value="1"/>
</dbReference>
<dbReference type="EMBL" id="CP117811">
    <property type="protein sequence ID" value="WDE97117.1"/>
    <property type="molecule type" value="Genomic_DNA"/>
</dbReference>